<name>A0ABS1VRL6_9ACTN</name>
<accession>A0ABS1VRL6</accession>
<dbReference type="Pfam" id="PF09922">
    <property type="entry name" value="LiaF-like_C"/>
    <property type="match status" value="1"/>
</dbReference>
<dbReference type="InterPro" id="IPR024425">
    <property type="entry name" value="LiaF-like_C"/>
</dbReference>
<keyword evidence="4" id="KW-1185">Reference proteome</keyword>
<feature type="domain" description="Cell wall-active antibiotics response LiaF-like C-terminal" evidence="2">
    <location>
        <begin position="81"/>
        <end position="143"/>
    </location>
</feature>
<protein>
    <submittedName>
        <fullName evidence="3">DUF1707 and DUF2154 domain-containing protein</fullName>
    </submittedName>
</protein>
<reference evidence="3 4" key="1">
    <citation type="submission" date="2021-01" db="EMBL/GenBank/DDBJ databases">
        <title>Actinoplanes sp. nov. LDG1-01 isolated from lichen.</title>
        <authorList>
            <person name="Saeng-In P."/>
            <person name="Phongsopitanun W."/>
            <person name="Kanchanasin P."/>
            <person name="Yuki M."/>
            <person name="Kudo T."/>
            <person name="Ohkuma M."/>
            <person name="Tanasupawat S."/>
        </authorList>
    </citation>
    <scope>NUCLEOTIDE SEQUENCE [LARGE SCALE GENOMIC DNA]</scope>
    <source>
        <strain evidence="3 4">LDG1-01</strain>
    </source>
</reference>
<dbReference type="Proteomes" id="UP000598996">
    <property type="component" value="Unassembled WGS sequence"/>
</dbReference>
<sequence>MRVPPSEPERERAAELLQQAAGDGRLTLEQFSVRVGAVWAAESSEELAQTTAGLDRTPIVGSASTVDQVVTIFSENKRRGRWRLRTPRLKVFTMFGSTELDLREVLTGEDVIEIAGTSLFGEFKVIVPEGVEVDLSGTVAFSSRNMHLAAVPRVAGTPEVRIHLTSWFSNVEVVSRPYRLPPA</sequence>
<evidence type="ECO:0000313" key="4">
    <source>
        <dbReference type="Proteomes" id="UP000598996"/>
    </source>
</evidence>
<dbReference type="EMBL" id="JAENHO010000006">
    <property type="protein sequence ID" value="MBL7257269.1"/>
    <property type="molecule type" value="Genomic_DNA"/>
</dbReference>
<dbReference type="Pfam" id="PF08044">
    <property type="entry name" value="DUF1707"/>
    <property type="match status" value="1"/>
</dbReference>
<comment type="caution">
    <text evidence="3">The sequence shown here is derived from an EMBL/GenBank/DDBJ whole genome shotgun (WGS) entry which is preliminary data.</text>
</comment>
<evidence type="ECO:0000259" key="1">
    <source>
        <dbReference type="Pfam" id="PF08044"/>
    </source>
</evidence>
<dbReference type="PANTHER" id="PTHR40763:SF4">
    <property type="entry name" value="DUF1707 DOMAIN-CONTAINING PROTEIN"/>
    <property type="match status" value="1"/>
</dbReference>
<proteinExistence type="predicted"/>
<evidence type="ECO:0000259" key="2">
    <source>
        <dbReference type="Pfam" id="PF09922"/>
    </source>
</evidence>
<feature type="domain" description="DUF1707" evidence="1">
    <location>
        <begin position="6"/>
        <end position="54"/>
    </location>
</feature>
<organism evidence="3 4">
    <name type="scientific">Paractinoplanes lichenicola</name>
    <dbReference type="NCBI Taxonomy" id="2802976"/>
    <lineage>
        <taxon>Bacteria</taxon>
        <taxon>Bacillati</taxon>
        <taxon>Actinomycetota</taxon>
        <taxon>Actinomycetes</taxon>
        <taxon>Micromonosporales</taxon>
        <taxon>Micromonosporaceae</taxon>
        <taxon>Paractinoplanes</taxon>
    </lineage>
</organism>
<dbReference type="InterPro" id="IPR012551">
    <property type="entry name" value="DUF1707_SHOCT-like"/>
</dbReference>
<evidence type="ECO:0000313" key="3">
    <source>
        <dbReference type="EMBL" id="MBL7257269.1"/>
    </source>
</evidence>
<gene>
    <name evidence="3" type="ORF">JKJ07_23515</name>
</gene>
<dbReference type="PANTHER" id="PTHR40763">
    <property type="entry name" value="MEMBRANE PROTEIN-RELATED"/>
    <property type="match status" value="1"/>
</dbReference>